<evidence type="ECO:0000256" key="4">
    <source>
        <dbReference type="PROSITE-ProRule" id="PRU00175"/>
    </source>
</evidence>
<reference evidence="7" key="1">
    <citation type="submission" date="2022-10" db="EMBL/GenBank/DDBJ databases">
        <title>Tapping the CABI collections for fungal endophytes: first genome assemblies for Collariella, Neodidymelliopsis, Ascochyta clinopodiicola, Didymella pomorum, Didymosphaeria variabile, Neocosmospora piperis and Neocucurbitaria cava.</title>
        <authorList>
            <person name="Hill R."/>
        </authorList>
    </citation>
    <scope>NUCLEOTIDE SEQUENCE</scope>
    <source>
        <strain evidence="7">IMI 356815</strain>
    </source>
</reference>
<dbReference type="Proteomes" id="UP001140513">
    <property type="component" value="Unassembled WGS sequence"/>
</dbReference>
<sequence length="431" mass="50487">MEFLRNQTIHRRSFSGFRSPPLNSKWAPPTPRRNTVSLDRRPHRRNSSTAPFLPAVVANAVTRKAKEEGLLEAARQARLLGTMAQLIFDMLIHSNDHVPNPDPICGIVGKYRGFYCKKCNMTWTFTRSFGEHFITEQHLNAGQPADAMGYNQLIEAIWQSKSTFFRRMDLFNDESELRRLVMDCVAALKRMKVNWEALGREDFWTRSIFTRYILAVRFGNGIVELFDLDWPFGFRIEENWGDSRRPRMVEYRPNKYDTPLPGQRFFRAANVFQIGYWSAWPVLRCTTPDLWVRQLFPRTHYTGGEETPVPVEHRRGEVRCGICLMSFDEPSIEIVAVRQCKHIFCGRCLDTWCDMEREASITVPCPLCRGIIGWAPSTLVHAYKRCKDTRKVPSNYWAYEEIVWWKAYLEEKRERPPSVQDVELLQSAWRF</sequence>
<dbReference type="AlphaFoldDB" id="A0A9W8XQC7"/>
<organism evidence="7 8">
    <name type="scientific">Didymosphaeria variabile</name>
    <dbReference type="NCBI Taxonomy" id="1932322"/>
    <lineage>
        <taxon>Eukaryota</taxon>
        <taxon>Fungi</taxon>
        <taxon>Dikarya</taxon>
        <taxon>Ascomycota</taxon>
        <taxon>Pezizomycotina</taxon>
        <taxon>Dothideomycetes</taxon>
        <taxon>Pleosporomycetidae</taxon>
        <taxon>Pleosporales</taxon>
        <taxon>Massarineae</taxon>
        <taxon>Didymosphaeriaceae</taxon>
        <taxon>Didymosphaeria</taxon>
    </lineage>
</organism>
<evidence type="ECO:0000256" key="5">
    <source>
        <dbReference type="SAM" id="MobiDB-lite"/>
    </source>
</evidence>
<dbReference type="RefSeq" id="XP_056072752.1">
    <property type="nucleotide sequence ID" value="XM_056212444.1"/>
</dbReference>
<evidence type="ECO:0000313" key="7">
    <source>
        <dbReference type="EMBL" id="KAJ4355626.1"/>
    </source>
</evidence>
<gene>
    <name evidence="7" type="primary">BRH1</name>
    <name evidence="7" type="ORF">N0V89_003646</name>
</gene>
<accession>A0A9W8XQC7</accession>
<keyword evidence="8" id="KW-1185">Reference proteome</keyword>
<proteinExistence type="predicted"/>
<dbReference type="InterPro" id="IPR001841">
    <property type="entry name" value="Znf_RING"/>
</dbReference>
<dbReference type="InterPro" id="IPR013083">
    <property type="entry name" value="Znf_RING/FYVE/PHD"/>
</dbReference>
<protein>
    <submittedName>
        <fullName evidence="7">Homeobox protein B-H1</fullName>
    </submittedName>
</protein>
<dbReference type="GO" id="GO:0008270">
    <property type="term" value="F:zinc ion binding"/>
    <property type="evidence" value="ECO:0007669"/>
    <property type="project" value="UniProtKB-KW"/>
</dbReference>
<dbReference type="PROSITE" id="PS00518">
    <property type="entry name" value="ZF_RING_1"/>
    <property type="match status" value="1"/>
</dbReference>
<dbReference type="OrthoDB" id="8062037at2759"/>
<evidence type="ECO:0000313" key="8">
    <source>
        <dbReference type="Proteomes" id="UP001140513"/>
    </source>
</evidence>
<dbReference type="GeneID" id="80907176"/>
<dbReference type="InterPro" id="IPR017907">
    <property type="entry name" value="Znf_RING_CS"/>
</dbReference>
<dbReference type="Pfam" id="PF13639">
    <property type="entry name" value="zf-RING_2"/>
    <property type="match status" value="1"/>
</dbReference>
<dbReference type="EMBL" id="JAPEUX010000003">
    <property type="protein sequence ID" value="KAJ4355626.1"/>
    <property type="molecule type" value="Genomic_DNA"/>
</dbReference>
<name>A0A9W8XQC7_9PLEO</name>
<keyword evidence="1" id="KW-0479">Metal-binding</keyword>
<dbReference type="GO" id="GO:0003677">
    <property type="term" value="F:DNA binding"/>
    <property type="evidence" value="ECO:0007669"/>
    <property type="project" value="UniProtKB-KW"/>
</dbReference>
<dbReference type="SMART" id="SM00184">
    <property type="entry name" value="RING"/>
    <property type="match status" value="1"/>
</dbReference>
<comment type="caution">
    <text evidence="7">The sequence shown here is derived from an EMBL/GenBank/DDBJ whole genome shotgun (WGS) entry which is preliminary data.</text>
</comment>
<dbReference type="Gene3D" id="3.30.40.10">
    <property type="entry name" value="Zinc/RING finger domain, C3HC4 (zinc finger)"/>
    <property type="match status" value="1"/>
</dbReference>
<evidence type="ECO:0000256" key="2">
    <source>
        <dbReference type="ARBA" id="ARBA00022771"/>
    </source>
</evidence>
<evidence type="ECO:0000256" key="3">
    <source>
        <dbReference type="ARBA" id="ARBA00022833"/>
    </source>
</evidence>
<keyword evidence="7" id="KW-0371">Homeobox</keyword>
<dbReference type="PROSITE" id="PS50089">
    <property type="entry name" value="ZF_RING_2"/>
    <property type="match status" value="1"/>
</dbReference>
<keyword evidence="3" id="KW-0862">Zinc</keyword>
<feature type="domain" description="RING-type" evidence="6">
    <location>
        <begin position="320"/>
        <end position="369"/>
    </location>
</feature>
<keyword evidence="2 4" id="KW-0863">Zinc-finger</keyword>
<dbReference type="SUPFAM" id="SSF57850">
    <property type="entry name" value="RING/U-box"/>
    <property type="match status" value="1"/>
</dbReference>
<keyword evidence="7" id="KW-0238">DNA-binding</keyword>
<evidence type="ECO:0000259" key="6">
    <source>
        <dbReference type="PROSITE" id="PS50089"/>
    </source>
</evidence>
<feature type="region of interest" description="Disordered" evidence="5">
    <location>
        <begin position="14"/>
        <end position="48"/>
    </location>
</feature>
<evidence type="ECO:0000256" key="1">
    <source>
        <dbReference type="ARBA" id="ARBA00022723"/>
    </source>
</evidence>